<dbReference type="AlphaFoldDB" id="A0AAV4QHE2"/>
<evidence type="ECO:0000256" key="1">
    <source>
        <dbReference type="SAM" id="MobiDB-lite"/>
    </source>
</evidence>
<sequence>MITQAFHYRLSPLSISEIHLRFLLHDPGYKLPETLTAPCSETTPCACRPLNGVPDRKIGGRVHNGKDGLVTRSGHPPNPFSKGVVHVSCLPPLPRELSEWKFH</sequence>
<evidence type="ECO:0000313" key="3">
    <source>
        <dbReference type="Proteomes" id="UP001054945"/>
    </source>
</evidence>
<name>A0AAV4QHE2_CAEEX</name>
<dbReference type="EMBL" id="BPLR01006116">
    <property type="protein sequence ID" value="GIY07475.1"/>
    <property type="molecule type" value="Genomic_DNA"/>
</dbReference>
<dbReference type="Proteomes" id="UP001054945">
    <property type="component" value="Unassembled WGS sequence"/>
</dbReference>
<gene>
    <name evidence="2" type="ORF">CEXT_422181</name>
</gene>
<comment type="caution">
    <text evidence="2">The sequence shown here is derived from an EMBL/GenBank/DDBJ whole genome shotgun (WGS) entry which is preliminary data.</text>
</comment>
<organism evidence="2 3">
    <name type="scientific">Caerostris extrusa</name>
    <name type="common">Bark spider</name>
    <name type="synonym">Caerostris bankana</name>
    <dbReference type="NCBI Taxonomy" id="172846"/>
    <lineage>
        <taxon>Eukaryota</taxon>
        <taxon>Metazoa</taxon>
        <taxon>Ecdysozoa</taxon>
        <taxon>Arthropoda</taxon>
        <taxon>Chelicerata</taxon>
        <taxon>Arachnida</taxon>
        <taxon>Araneae</taxon>
        <taxon>Araneomorphae</taxon>
        <taxon>Entelegynae</taxon>
        <taxon>Araneoidea</taxon>
        <taxon>Araneidae</taxon>
        <taxon>Caerostris</taxon>
    </lineage>
</organism>
<proteinExistence type="predicted"/>
<evidence type="ECO:0000313" key="2">
    <source>
        <dbReference type="EMBL" id="GIY07475.1"/>
    </source>
</evidence>
<feature type="region of interest" description="Disordered" evidence="1">
    <location>
        <begin position="56"/>
        <end position="77"/>
    </location>
</feature>
<reference evidence="2 3" key="1">
    <citation type="submission" date="2021-06" db="EMBL/GenBank/DDBJ databases">
        <title>Caerostris extrusa draft genome.</title>
        <authorList>
            <person name="Kono N."/>
            <person name="Arakawa K."/>
        </authorList>
    </citation>
    <scope>NUCLEOTIDE SEQUENCE [LARGE SCALE GENOMIC DNA]</scope>
</reference>
<protein>
    <submittedName>
        <fullName evidence="2">Uncharacterized protein</fullName>
    </submittedName>
</protein>
<keyword evidence="3" id="KW-1185">Reference proteome</keyword>
<accession>A0AAV4QHE2</accession>